<dbReference type="GO" id="GO:0006952">
    <property type="term" value="P:defense response"/>
    <property type="evidence" value="ECO:0007669"/>
    <property type="project" value="UniProtKB-KW"/>
</dbReference>
<dbReference type="InterPro" id="IPR027417">
    <property type="entry name" value="P-loop_NTPase"/>
</dbReference>
<feature type="domain" description="Disease resistance N-terminal" evidence="7">
    <location>
        <begin position="10"/>
        <end position="102"/>
    </location>
</feature>
<evidence type="ECO:0000259" key="7">
    <source>
        <dbReference type="Pfam" id="PF18052"/>
    </source>
</evidence>
<dbReference type="FunFam" id="3.40.50.300:FF:001091">
    <property type="entry name" value="Probable disease resistance protein At1g61300"/>
    <property type="match status" value="1"/>
</dbReference>
<dbReference type="PANTHER" id="PTHR36766">
    <property type="entry name" value="PLANT BROAD-SPECTRUM MILDEW RESISTANCE PROTEIN RPW8"/>
    <property type="match status" value="1"/>
</dbReference>
<dbReference type="InterPro" id="IPR032675">
    <property type="entry name" value="LRR_dom_sf"/>
</dbReference>
<dbReference type="GO" id="GO:0051707">
    <property type="term" value="P:response to other organism"/>
    <property type="evidence" value="ECO:0007669"/>
    <property type="project" value="UniProtKB-ARBA"/>
</dbReference>
<organism evidence="10 11">
    <name type="scientific">Rhamnella rubrinervis</name>
    <dbReference type="NCBI Taxonomy" id="2594499"/>
    <lineage>
        <taxon>Eukaryota</taxon>
        <taxon>Viridiplantae</taxon>
        <taxon>Streptophyta</taxon>
        <taxon>Embryophyta</taxon>
        <taxon>Tracheophyta</taxon>
        <taxon>Spermatophyta</taxon>
        <taxon>Magnoliopsida</taxon>
        <taxon>eudicotyledons</taxon>
        <taxon>Gunneridae</taxon>
        <taxon>Pentapetalae</taxon>
        <taxon>rosids</taxon>
        <taxon>fabids</taxon>
        <taxon>Rosales</taxon>
        <taxon>Rhamnaceae</taxon>
        <taxon>rhamnoid group</taxon>
        <taxon>Rhamneae</taxon>
        <taxon>Rhamnella</taxon>
    </lineage>
</organism>
<protein>
    <recommendedName>
        <fullName evidence="12">Disease resistance RPP13-like protein 1</fullName>
    </recommendedName>
</protein>
<evidence type="ECO:0000256" key="4">
    <source>
        <dbReference type="ARBA" id="ARBA00022821"/>
    </source>
</evidence>
<feature type="domain" description="NB-ARC" evidence="6">
    <location>
        <begin position="177"/>
        <end position="355"/>
    </location>
</feature>
<dbReference type="Pfam" id="PF18052">
    <property type="entry name" value="Rx_N"/>
    <property type="match status" value="1"/>
</dbReference>
<feature type="domain" description="Disease resistance protein winged helix" evidence="8">
    <location>
        <begin position="440"/>
        <end position="504"/>
    </location>
</feature>
<dbReference type="InterPro" id="IPR056789">
    <property type="entry name" value="LRR_R13L1-DRL21"/>
</dbReference>
<dbReference type="Gene3D" id="3.80.10.10">
    <property type="entry name" value="Ribonuclease Inhibitor"/>
    <property type="match status" value="2"/>
</dbReference>
<keyword evidence="1" id="KW-0433">Leucine-rich repeat</keyword>
<dbReference type="AlphaFoldDB" id="A0A8K0GMZ7"/>
<evidence type="ECO:0000313" key="11">
    <source>
        <dbReference type="Proteomes" id="UP000796880"/>
    </source>
</evidence>
<keyword evidence="4" id="KW-0611">Plant defense</keyword>
<evidence type="ECO:0000256" key="5">
    <source>
        <dbReference type="ARBA" id="ARBA00022840"/>
    </source>
</evidence>
<dbReference type="GO" id="GO:0005524">
    <property type="term" value="F:ATP binding"/>
    <property type="evidence" value="ECO:0007669"/>
    <property type="project" value="UniProtKB-KW"/>
</dbReference>
<gene>
    <name evidence="10" type="ORF">FNV43_RR22249</name>
</gene>
<evidence type="ECO:0000256" key="2">
    <source>
        <dbReference type="ARBA" id="ARBA00022737"/>
    </source>
</evidence>
<name>A0A8K0GMZ7_9ROSA</name>
<dbReference type="Pfam" id="PF00931">
    <property type="entry name" value="NB-ARC"/>
    <property type="match status" value="1"/>
</dbReference>
<sequence>MAGLMVAGSFLSAALNVLFDRMASKPVLDFLCSKNLNHNLLRKLEIELLSAERVLNDAEKKQLTDAAVRKWLHQLKNAIYDAEDLVYEINTEAELSELEAGRSGSHTLFQVQNFSSSSKLTLPNIEERIDEIHSMLKYIVEKKDVLGLREGGLETRPFPKVSEAPLVNDSDIYGRDADKEAILKFLLSEEVGGGDNKVSVIPIVGMGGIGKTTLAQLVYNDIDCNGNNKRFDIKAWITVSEESNVFALTESIYEAVAMKSPDSCIKQLFQIQLHLEELLRNKKFLFVFDDVWNLNYQRWSDLKRPLQSAAHGSKIIVTTRGTDIAAVMGSVSAHPLEMLSEEYSWRLFAKHAFKEVEPSGVQEFEAIGRQIVEKCKGLPLAIKSLGCLLHSERNPQEWENVLKNDIWDLPESECNILPALWLSYYYLPPHLKRCFAYCSIFPKDYKFRKANLILLWMAEDLLQPQKNKTLEEVGEGYFNDITSRSFFHHNHGEFSMHDLINDLANFVSGESCLTLDGSNSERLPMKTRHLSIIGYKVRDMKKIEEISKNKVLRTLLVLKGSSFALKEHYKKYPQQLQSMRCLRALAAFRHISTYEKPHIIKLLLDSIGGLKLLRYLDLSYNSGMKEIPDGIWTLHNLQTLLLRRCSELIALPDSIGNLKHLRHLDLCFTRIEKLPDTICDLHELHTLKLDFCKNLSRLPTNLTTLIHLRHLNIFNTSIMTPPQVSYLKNLESLEEFVVGKNGEGPNIRELGKLQYLCGYLCIKGLENVENVGDVSEANLKDKKGITELELVWNDESVDSHKPREILNRLRVHSNLESLSLGQLPSLKELAISGFDMLERIGEEFYHNISSSATPFKSLESMSFSDMPRWKQWLMCGSDEEEGGVFSRVVYLTLSDCEMINGACLPDNLPSLKMLEIRGRNQLLGSLSPCHYPSLRRLTISGCGEVESFPQGTLPSTITHIEICSCQKLISLSEEGWPSNLKSILIHNCGKLFADTNINKWNLRSVTSLTSLDISHVPDEVGDPFPEEGQFPTTLTSFHIYNIPSLKSLNGDFLRKLTSLEFMSIRSCMQLQCVPEEGLPASLTQLEIYKCPLLKARCQREIGEDWHKISHIPRIDIDRLRI</sequence>
<dbReference type="OrthoDB" id="1668230at2759"/>
<dbReference type="InterPro" id="IPR058922">
    <property type="entry name" value="WHD_DRP"/>
</dbReference>
<dbReference type="InterPro" id="IPR042197">
    <property type="entry name" value="Apaf_helical"/>
</dbReference>
<comment type="caution">
    <text evidence="10">The sequence shown here is derived from an EMBL/GenBank/DDBJ whole genome shotgun (WGS) entry which is preliminary data.</text>
</comment>
<dbReference type="EMBL" id="VOIH02000010">
    <property type="protein sequence ID" value="KAF3435162.1"/>
    <property type="molecule type" value="Genomic_DNA"/>
</dbReference>
<evidence type="ECO:0000259" key="9">
    <source>
        <dbReference type="Pfam" id="PF25019"/>
    </source>
</evidence>
<dbReference type="GO" id="GO:0043531">
    <property type="term" value="F:ADP binding"/>
    <property type="evidence" value="ECO:0007669"/>
    <property type="project" value="InterPro"/>
</dbReference>
<keyword evidence="5" id="KW-0067">ATP-binding</keyword>
<evidence type="ECO:0008006" key="12">
    <source>
        <dbReference type="Google" id="ProtNLM"/>
    </source>
</evidence>
<evidence type="ECO:0000256" key="1">
    <source>
        <dbReference type="ARBA" id="ARBA00022614"/>
    </source>
</evidence>
<evidence type="ECO:0000256" key="3">
    <source>
        <dbReference type="ARBA" id="ARBA00022741"/>
    </source>
</evidence>
<dbReference type="FunFam" id="1.10.10.10:FF:000322">
    <property type="entry name" value="Probable disease resistance protein At1g63360"/>
    <property type="match status" value="1"/>
</dbReference>
<keyword evidence="3" id="KW-0547">Nucleotide-binding</keyword>
<keyword evidence="2" id="KW-0677">Repeat</keyword>
<reference evidence="10" key="1">
    <citation type="submission" date="2020-03" db="EMBL/GenBank/DDBJ databases">
        <title>A high-quality chromosome-level genome assembly of a woody plant with both climbing and erect habits, Rhamnella rubrinervis.</title>
        <authorList>
            <person name="Lu Z."/>
            <person name="Yang Y."/>
            <person name="Zhu X."/>
            <person name="Sun Y."/>
        </authorList>
    </citation>
    <scope>NUCLEOTIDE SEQUENCE</scope>
    <source>
        <strain evidence="10">BYM</strain>
        <tissue evidence="10">Leaf</tissue>
    </source>
</reference>
<dbReference type="Gene3D" id="3.40.50.300">
    <property type="entry name" value="P-loop containing nucleotide triphosphate hydrolases"/>
    <property type="match status" value="1"/>
</dbReference>
<accession>A0A8K0GMZ7</accession>
<dbReference type="PRINTS" id="PR00364">
    <property type="entry name" value="DISEASERSIST"/>
</dbReference>
<dbReference type="Proteomes" id="UP000796880">
    <property type="component" value="Unassembled WGS sequence"/>
</dbReference>
<dbReference type="Gene3D" id="1.20.5.4130">
    <property type="match status" value="1"/>
</dbReference>
<proteinExistence type="predicted"/>
<dbReference type="PANTHER" id="PTHR36766:SF40">
    <property type="entry name" value="DISEASE RESISTANCE PROTEIN RGA3"/>
    <property type="match status" value="1"/>
</dbReference>
<dbReference type="InterPro" id="IPR002182">
    <property type="entry name" value="NB-ARC"/>
</dbReference>
<dbReference type="SUPFAM" id="SSF52058">
    <property type="entry name" value="L domain-like"/>
    <property type="match status" value="2"/>
</dbReference>
<keyword evidence="11" id="KW-1185">Reference proteome</keyword>
<dbReference type="SUPFAM" id="SSF52540">
    <property type="entry name" value="P-loop containing nucleoside triphosphate hydrolases"/>
    <property type="match status" value="1"/>
</dbReference>
<dbReference type="InterPro" id="IPR036388">
    <property type="entry name" value="WH-like_DNA-bd_sf"/>
</dbReference>
<dbReference type="Pfam" id="PF25019">
    <property type="entry name" value="LRR_R13L1-DRL21"/>
    <property type="match status" value="1"/>
</dbReference>
<evidence type="ECO:0000259" key="8">
    <source>
        <dbReference type="Pfam" id="PF23559"/>
    </source>
</evidence>
<evidence type="ECO:0000313" key="10">
    <source>
        <dbReference type="EMBL" id="KAF3435162.1"/>
    </source>
</evidence>
<dbReference type="Gene3D" id="1.10.10.10">
    <property type="entry name" value="Winged helix-like DNA-binding domain superfamily/Winged helix DNA-binding domain"/>
    <property type="match status" value="1"/>
</dbReference>
<feature type="domain" description="R13L1/DRL21-like LRR repeat region" evidence="9">
    <location>
        <begin position="747"/>
        <end position="869"/>
    </location>
</feature>
<dbReference type="Gene3D" id="1.10.8.430">
    <property type="entry name" value="Helical domain of apoptotic protease-activating factors"/>
    <property type="match status" value="1"/>
</dbReference>
<dbReference type="InterPro" id="IPR041118">
    <property type="entry name" value="Rx_N"/>
</dbReference>
<dbReference type="Pfam" id="PF23559">
    <property type="entry name" value="WHD_DRP"/>
    <property type="match status" value="1"/>
</dbReference>
<evidence type="ECO:0000259" key="6">
    <source>
        <dbReference type="Pfam" id="PF00931"/>
    </source>
</evidence>